<dbReference type="Pfam" id="PF00205">
    <property type="entry name" value="TPP_enzyme_M"/>
    <property type="match status" value="1"/>
</dbReference>
<keyword evidence="9" id="KW-1185">Reference proteome</keyword>
<protein>
    <submittedName>
        <fullName evidence="8">Thiamine pyrophosphate-binding protein</fullName>
    </submittedName>
</protein>
<evidence type="ECO:0000256" key="3">
    <source>
        <dbReference type="ARBA" id="ARBA00023052"/>
    </source>
</evidence>
<evidence type="ECO:0000256" key="2">
    <source>
        <dbReference type="ARBA" id="ARBA00007812"/>
    </source>
</evidence>
<dbReference type="InterPro" id="IPR029035">
    <property type="entry name" value="DHS-like_NAD/FAD-binding_dom"/>
</dbReference>
<gene>
    <name evidence="8" type="ORF">PYV00_07405</name>
</gene>
<evidence type="ECO:0000313" key="8">
    <source>
        <dbReference type="EMBL" id="MDE8651544.1"/>
    </source>
</evidence>
<dbReference type="PANTHER" id="PTHR18968">
    <property type="entry name" value="THIAMINE PYROPHOSPHATE ENZYMES"/>
    <property type="match status" value="1"/>
</dbReference>
<dbReference type="RefSeq" id="WP_275227642.1">
    <property type="nucleotide sequence ID" value="NZ_JARESE010000019.1"/>
</dbReference>
<comment type="caution">
    <text evidence="8">The sequence shown here is derived from an EMBL/GenBank/DDBJ whole genome shotgun (WGS) entry which is preliminary data.</text>
</comment>
<dbReference type="SUPFAM" id="SSF52518">
    <property type="entry name" value="Thiamin diphosphate-binding fold (THDP-binding)"/>
    <property type="match status" value="2"/>
</dbReference>
<dbReference type="Proteomes" id="UP001216253">
    <property type="component" value="Unassembled WGS sequence"/>
</dbReference>
<dbReference type="InterPro" id="IPR012001">
    <property type="entry name" value="Thiamin_PyroP_enz_TPP-bd_dom"/>
</dbReference>
<dbReference type="CDD" id="cd07035">
    <property type="entry name" value="TPP_PYR_POX_like"/>
    <property type="match status" value="1"/>
</dbReference>
<dbReference type="InterPro" id="IPR029061">
    <property type="entry name" value="THDP-binding"/>
</dbReference>
<evidence type="ECO:0000259" key="7">
    <source>
        <dbReference type="Pfam" id="PF02776"/>
    </source>
</evidence>
<dbReference type="InterPro" id="IPR012000">
    <property type="entry name" value="Thiamin_PyroP_enz_cen_dom"/>
</dbReference>
<reference evidence="8 9" key="1">
    <citation type="submission" date="2023-03" db="EMBL/GenBank/DDBJ databases">
        <title>NovoSphingobium album sp. nov. isolated from polycyclic aromatic hydrocarbons- and heavy-metal polluted soil.</title>
        <authorList>
            <person name="Liu Z."/>
            <person name="Wang K."/>
        </authorList>
    </citation>
    <scope>NUCLEOTIDE SEQUENCE [LARGE SCALE GENOMIC DNA]</scope>
    <source>
        <strain evidence="8 9">H3SJ31-1</strain>
    </source>
</reference>
<proteinExistence type="inferred from homology"/>
<dbReference type="InterPro" id="IPR045229">
    <property type="entry name" value="TPP_enz"/>
</dbReference>
<dbReference type="Pfam" id="PF02776">
    <property type="entry name" value="TPP_enzyme_N"/>
    <property type="match status" value="1"/>
</dbReference>
<dbReference type="PANTHER" id="PTHR18968:SF166">
    <property type="entry name" value="2-HYDROXYACYL-COA LYASE 2"/>
    <property type="match status" value="1"/>
</dbReference>
<dbReference type="Pfam" id="PF02775">
    <property type="entry name" value="TPP_enzyme_C"/>
    <property type="match status" value="1"/>
</dbReference>
<dbReference type="EMBL" id="JARESE010000019">
    <property type="protein sequence ID" value="MDE8651544.1"/>
    <property type="molecule type" value="Genomic_DNA"/>
</dbReference>
<dbReference type="SUPFAM" id="SSF52467">
    <property type="entry name" value="DHS-like NAD/FAD-binding domain"/>
    <property type="match status" value="1"/>
</dbReference>
<comment type="cofactor">
    <cofactor evidence="1">
        <name>thiamine diphosphate</name>
        <dbReference type="ChEBI" id="CHEBI:58937"/>
    </cofactor>
</comment>
<accession>A0ABT5WNC6</accession>
<evidence type="ECO:0000256" key="4">
    <source>
        <dbReference type="RuleBase" id="RU362132"/>
    </source>
</evidence>
<dbReference type="Gene3D" id="3.40.50.1220">
    <property type="entry name" value="TPP-binding domain"/>
    <property type="match status" value="1"/>
</dbReference>
<evidence type="ECO:0000259" key="5">
    <source>
        <dbReference type="Pfam" id="PF00205"/>
    </source>
</evidence>
<evidence type="ECO:0000256" key="1">
    <source>
        <dbReference type="ARBA" id="ARBA00001964"/>
    </source>
</evidence>
<feature type="domain" description="Thiamine pyrophosphate enzyme TPP-binding" evidence="6">
    <location>
        <begin position="431"/>
        <end position="580"/>
    </location>
</feature>
<sequence>MNQTYRTEIRKGNTMYDDQPQAETKQAASAGIPVYKRMLDLFEAEGIKTLFGIPDPNFVHLFLEAETRGWTVVSSHHEAATGHMAAAAARITGKPSVCIATLGPGMANAMPAIQCAKVENDPVIFIGGQRARITERRVRRGRIQFVRQEPMIEDSVKFSSSIEYADQVDEIVREAIRVCMSGTPGPAYIEYPAHVILEEVPNTPILPPSRYRLTMQGADGDRIAEAAKIIAEAKKPVLLVGHGVHTSKSGAAVKELADLMQCPVIQTSGGTSFIEGLEDRTFPYGFSEVSIDAVVESDCCVALATELGEPSHYGRWRHWVDNEANRKWIYVQQDPTAIGVNRPIDVPLVGDVRAVVPQLSRALKELGGRKPSEELSAYIQRDAQQLVELAEEAAGKPDGSESLMHTSQFVTEATKAFPKDGIMIRDGGATVIFQWTYSQCKPKDVIWNQNYGHIGTGLPYATGAMLADRAQTGKSRPGMLLTSDSSFLFHIGELEVAVRENLPLVCVVGVDFQWGLEVGVYKRTFGQGTRETGTHWSDKVRFDKIAEGFGCYGEFVSKAADIGPAIARAYASGKVGVIHVPIDPKANSEEMPNYSEFRTWYAEGTQ</sequence>
<name>A0ABT5WNC6_9SPHN</name>
<dbReference type="InterPro" id="IPR011766">
    <property type="entry name" value="TPP_enzyme_TPP-bd"/>
</dbReference>
<feature type="domain" description="Thiamine pyrophosphate enzyme N-terminal TPP-binding" evidence="7">
    <location>
        <begin position="37"/>
        <end position="136"/>
    </location>
</feature>
<evidence type="ECO:0000259" key="6">
    <source>
        <dbReference type="Pfam" id="PF02775"/>
    </source>
</evidence>
<feature type="domain" description="Thiamine pyrophosphate enzyme central" evidence="5">
    <location>
        <begin position="223"/>
        <end position="359"/>
    </location>
</feature>
<evidence type="ECO:0000313" key="9">
    <source>
        <dbReference type="Proteomes" id="UP001216253"/>
    </source>
</evidence>
<dbReference type="Gene3D" id="3.40.50.970">
    <property type="match status" value="2"/>
</dbReference>
<comment type="similarity">
    <text evidence="2 4">Belongs to the TPP enzyme family.</text>
</comment>
<keyword evidence="3 4" id="KW-0786">Thiamine pyrophosphate</keyword>
<organism evidence="8 9">
    <name type="scientific">Novosphingobium album</name>
    <name type="common">ex Liu et al. 2023</name>
    <dbReference type="NCBI Taxonomy" id="3031130"/>
    <lineage>
        <taxon>Bacteria</taxon>
        <taxon>Pseudomonadati</taxon>
        <taxon>Pseudomonadota</taxon>
        <taxon>Alphaproteobacteria</taxon>
        <taxon>Sphingomonadales</taxon>
        <taxon>Sphingomonadaceae</taxon>
        <taxon>Novosphingobium</taxon>
    </lineage>
</organism>